<evidence type="ECO:0000256" key="1">
    <source>
        <dbReference type="SAM" id="MobiDB-lite"/>
    </source>
</evidence>
<keyword evidence="3" id="KW-1185">Reference proteome</keyword>
<accession>A0A084AF14</accession>
<feature type="region of interest" description="Disordered" evidence="1">
    <location>
        <begin position="183"/>
        <end position="205"/>
    </location>
</feature>
<dbReference type="HOGENOM" id="CLU_117744_0_0_1"/>
<reference evidence="2 3" key="1">
    <citation type="journal article" date="2014" name="BMC Genomics">
        <title>Comparative genome sequencing reveals chemotype-specific gene clusters in the toxigenic black mold Stachybotrys.</title>
        <authorList>
            <person name="Semeiks J."/>
            <person name="Borek D."/>
            <person name="Otwinowski Z."/>
            <person name="Grishin N.V."/>
        </authorList>
    </citation>
    <scope>NUCLEOTIDE SEQUENCE [LARGE SCALE GENOMIC DNA]</scope>
    <source>
        <strain evidence="3">CBS 109288 / IBT 7711</strain>
    </source>
</reference>
<dbReference type="Proteomes" id="UP000028045">
    <property type="component" value="Unassembled WGS sequence"/>
</dbReference>
<dbReference type="EMBL" id="KL649636">
    <property type="protein sequence ID" value="KEY63893.1"/>
    <property type="molecule type" value="Genomic_DNA"/>
</dbReference>
<dbReference type="OrthoDB" id="5090566at2759"/>
<evidence type="ECO:0000313" key="3">
    <source>
        <dbReference type="Proteomes" id="UP000028045"/>
    </source>
</evidence>
<organism evidence="2 3">
    <name type="scientific">Stachybotrys chartarum (strain CBS 109288 / IBT 7711)</name>
    <name type="common">Toxic black mold</name>
    <name type="synonym">Stilbospora chartarum</name>
    <dbReference type="NCBI Taxonomy" id="1280523"/>
    <lineage>
        <taxon>Eukaryota</taxon>
        <taxon>Fungi</taxon>
        <taxon>Dikarya</taxon>
        <taxon>Ascomycota</taxon>
        <taxon>Pezizomycotina</taxon>
        <taxon>Sordariomycetes</taxon>
        <taxon>Hypocreomycetidae</taxon>
        <taxon>Hypocreales</taxon>
        <taxon>Stachybotryaceae</taxon>
        <taxon>Stachybotrys</taxon>
    </lineage>
</organism>
<protein>
    <submittedName>
        <fullName evidence="2">Uncharacterized protein</fullName>
    </submittedName>
</protein>
<evidence type="ECO:0000313" key="2">
    <source>
        <dbReference type="EMBL" id="KEY63893.1"/>
    </source>
</evidence>
<name>A0A084AF14_STACB</name>
<proteinExistence type="predicted"/>
<dbReference type="AlphaFoldDB" id="A0A084AF14"/>
<sequence length="205" mass="23563">MSLITTPALEFLYNESLNDDIEYKDSAFWQHYLILKFPPNERYIVSHEHSPDNKDRQRVDIKVRYLDPHANTAITLLMTECKRKGTSKFKELEPQLSRYAESYFNANPSAEYVYGMTVWGIKARVWTASPVWKERHGHYILKEVILEPSFGPATLNDKNSYIDAGHVYAWYIEAAINDIKNQPAPPKPKELLDLENAQASGSSAP</sequence>
<gene>
    <name evidence="2" type="ORF">S7711_11565</name>
</gene>